<dbReference type="AlphaFoldDB" id="A0A8J2L4V8"/>
<keyword evidence="2" id="KW-1185">Reference proteome</keyword>
<protein>
    <submittedName>
        <fullName evidence="1">Uncharacterized protein</fullName>
    </submittedName>
</protein>
<reference evidence="1" key="1">
    <citation type="submission" date="2021-06" db="EMBL/GenBank/DDBJ databases">
        <authorList>
            <person name="Hodson N. C."/>
            <person name="Mongue J. A."/>
            <person name="Jaron S. K."/>
        </authorList>
    </citation>
    <scope>NUCLEOTIDE SEQUENCE</scope>
</reference>
<comment type="caution">
    <text evidence="1">The sequence shown here is derived from an EMBL/GenBank/DDBJ whole genome shotgun (WGS) entry which is preliminary data.</text>
</comment>
<feature type="non-terminal residue" evidence="1">
    <location>
        <position position="1"/>
    </location>
</feature>
<organism evidence="1 2">
    <name type="scientific">Allacma fusca</name>
    <dbReference type="NCBI Taxonomy" id="39272"/>
    <lineage>
        <taxon>Eukaryota</taxon>
        <taxon>Metazoa</taxon>
        <taxon>Ecdysozoa</taxon>
        <taxon>Arthropoda</taxon>
        <taxon>Hexapoda</taxon>
        <taxon>Collembola</taxon>
        <taxon>Symphypleona</taxon>
        <taxon>Sminthuridae</taxon>
        <taxon>Allacma</taxon>
    </lineage>
</organism>
<evidence type="ECO:0000313" key="2">
    <source>
        <dbReference type="Proteomes" id="UP000708208"/>
    </source>
</evidence>
<name>A0A8J2L4V8_9HEXA</name>
<sequence>GVCQDVLKMEVRLELLGLSPDNVELHLNCQESNIPFLRCSSTALDRDQVLLANYLNNSNTISNSHTYTQVLTCQPRNLDLLVNSQLLL</sequence>
<evidence type="ECO:0000313" key="1">
    <source>
        <dbReference type="EMBL" id="CAG7828820.1"/>
    </source>
</evidence>
<gene>
    <name evidence="1" type="ORF">AFUS01_LOCUS38719</name>
</gene>
<dbReference type="EMBL" id="CAJVCH010548985">
    <property type="protein sequence ID" value="CAG7828820.1"/>
    <property type="molecule type" value="Genomic_DNA"/>
</dbReference>
<accession>A0A8J2L4V8</accession>
<proteinExistence type="predicted"/>
<dbReference type="Proteomes" id="UP000708208">
    <property type="component" value="Unassembled WGS sequence"/>
</dbReference>